<proteinExistence type="predicted"/>
<comment type="caution">
    <text evidence="1">The sequence shown here is derived from an EMBL/GenBank/DDBJ whole genome shotgun (WGS) entry which is preliminary data.</text>
</comment>
<sequence length="121" mass="13609">MLLMLCGNADAAAKLQYLHVTNGGMMAFYDDGNAKMCARCEPVALNLKLMDNNVPYARWKQMGEVIKLKSPNGESDYEFYQQGKILSTWWIFNYKTLHALVDLKDVKIVSKACTVDAPCAH</sequence>
<dbReference type="AlphaFoldDB" id="A0A743SJ23"/>
<gene>
    <name evidence="1" type="ORF">G9F27_000996</name>
</gene>
<accession>A0A743SJ23</accession>
<protein>
    <submittedName>
        <fullName evidence="1">Uncharacterized protein</fullName>
    </submittedName>
</protein>
<reference evidence="1" key="2">
    <citation type="submission" date="2020-02" db="EMBL/GenBank/DDBJ databases">
        <authorList>
            <consortium name="NCBI Pathogen Detection Project"/>
        </authorList>
    </citation>
    <scope>NUCLEOTIDE SEQUENCE</scope>
    <source>
        <strain evidence="1">MA.CK_00/00001968</strain>
    </source>
</reference>
<organism evidence="1">
    <name type="scientific">Salmonella enterica</name>
    <name type="common">Salmonella choleraesuis</name>
    <dbReference type="NCBI Taxonomy" id="28901"/>
    <lineage>
        <taxon>Bacteria</taxon>
        <taxon>Pseudomonadati</taxon>
        <taxon>Pseudomonadota</taxon>
        <taxon>Gammaproteobacteria</taxon>
        <taxon>Enterobacterales</taxon>
        <taxon>Enterobacteriaceae</taxon>
        <taxon>Salmonella</taxon>
    </lineage>
</organism>
<reference evidence="1" key="1">
    <citation type="journal article" date="2018" name="Genome Biol.">
        <title>SKESA: strategic k-mer extension for scrupulous assemblies.</title>
        <authorList>
            <person name="Souvorov A."/>
            <person name="Agarwala R."/>
            <person name="Lipman D.J."/>
        </authorList>
    </citation>
    <scope>NUCLEOTIDE SEQUENCE</scope>
    <source>
        <strain evidence="1">MA.CK_00/00001968</strain>
    </source>
</reference>
<evidence type="ECO:0000313" key="1">
    <source>
        <dbReference type="EMBL" id="HAF2126886.1"/>
    </source>
</evidence>
<dbReference type="EMBL" id="DAAUQX010000006">
    <property type="protein sequence ID" value="HAF2126886.1"/>
    <property type="molecule type" value="Genomic_DNA"/>
</dbReference>
<name>A0A743SJ23_SALER</name>